<evidence type="ECO:0000313" key="2">
    <source>
        <dbReference type="Proteomes" id="UP000265618"/>
    </source>
</evidence>
<dbReference type="Proteomes" id="UP000265618">
    <property type="component" value="Unassembled WGS sequence"/>
</dbReference>
<sequence>ALSVLHGLETAEAHALRVSAYVSMSRHDMAKDELVTLQTTHPDTPEALLCEAHLALACGDGAGALAPISELRGIGGESIRLCVLEASAHLLQMDTLGDRSLEEATTLIDRGYSMAGGARDADLLSLRLTLLCRLGEDRARIARAQQELRAVAPQHPLAMEDC</sequence>
<protein>
    <submittedName>
        <fullName evidence="1">Coatomer, epsilon subunit</fullName>
    </submittedName>
</protein>
<reference evidence="1 2" key="1">
    <citation type="journal article" date="2018" name="PLoS ONE">
        <title>The draft genome of Kipferlia bialata reveals reductive genome evolution in fornicate parasites.</title>
        <authorList>
            <person name="Tanifuji G."/>
            <person name="Takabayashi S."/>
            <person name="Kume K."/>
            <person name="Takagi M."/>
            <person name="Nakayama T."/>
            <person name="Kamikawa R."/>
            <person name="Inagaki Y."/>
            <person name="Hashimoto T."/>
        </authorList>
    </citation>
    <scope>NUCLEOTIDE SEQUENCE [LARGE SCALE GENOMIC DNA]</scope>
    <source>
        <strain evidence="1">NY0173</strain>
    </source>
</reference>
<dbReference type="AlphaFoldDB" id="A0A9K3GNU3"/>
<dbReference type="InterPro" id="IPR011990">
    <property type="entry name" value="TPR-like_helical_dom_sf"/>
</dbReference>
<dbReference type="SUPFAM" id="SSF48452">
    <property type="entry name" value="TPR-like"/>
    <property type="match status" value="1"/>
</dbReference>
<gene>
    <name evidence="1" type="ORF">KIPB_012333</name>
</gene>
<dbReference type="Pfam" id="PF04733">
    <property type="entry name" value="Coatomer_E"/>
    <property type="match status" value="1"/>
</dbReference>
<feature type="non-terminal residue" evidence="1">
    <location>
        <position position="1"/>
    </location>
</feature>
<organism evidence="1 2">
    <name type="scientific">Kipferlia bialata</name>
    <dbReference type="NCBI Taxonomy" id="797122"/>
    <lineage>
        <taxon>Eukaryota</taxon>
        <taxon>Metamonada</taxon>
        <taxon>Carpediemonas-like organisms</taxon>
        <taxon>Kipferlia</taxon>
    </lineage>
</organism>
<comment type="caution">
    <text evidence="1">The sequence shown here is derived from an EMBL/GenBank/DDBJ whole genome shotgun (WGS) entry which is preliminary data.</text>
</comment>
<name>A0A9K3GNU3_9EUKA</name>
<evidence type="ECO:0000313" key="1">
    <source>
        <dbReference type="EMBL" id="GIQ89773.1"/>
    </source>
</evidence>
<dbReference type="EMBL" id="BDIP01005412">
    <property type="protein sequence ID" value="GIQ89773.1"/>
    <property type="molecule type" value="Genomic_DNA"/>
</dbReference>
<accession>A0A9K3GNU3</accession>
<proteinExistence type="predicted"/>
<keyword evidence="2" id="KW-1185">Reference proteome</keyword>
<dbReference type="Gene3D" id="1.25.40.10">
    <property type="entry name" value="Tetratricopeptide repeat domain"/>
    <property type="match status" value="1"/>
</dbReference>